<dbReference type="WBParaSite" id="PEQ_0001366301-mRNA-1">
    <property type="protein sequence ID" value="PEQ_0001366301-mRNA-1"/>
    <property type="gene ID" value="PEQ_0001366301"/>
</dbReference>
<evidence type="ECO:0000313" key="2">
    <source>
        <dbReference type="WBParaSite" id="PEQ_0001366301-mRNA-1"/>
    </source>
</evidence>
<accession>A0A914S4X2</accession>
<dbReference type="Proteomes" id="UP000887564">
    <property type="component" value="Unplaced"/>
</dbReference>
<proteinExistence type="predicted"/>
<keyword evidence="1" id="KW-1185">Reference proteome</keyword>
<organism evidence="1 2">
    <name type="scientific">Parascaris equorum</name>
    <name type="common">Equine roundworm</name>
    <dbReference type="NCBI Taxonomy" id="6256"/>
    <lineage>
        <taxon>Eukaryota</taxon>
        <taxon>Metazoa</taxon>
        <taxon>Ecdysozoa</taxon>
        <taxon>Nematoda</taxon>
        <taxon>Chromadorea</taxon>
        <taxon>Rhabditida</taxon>
        <taxon>Spirurina</taxon>
        <taxon>Ascaridomorpha</taxon>
        <taxon>Ascaridoidea</taxon>
        <taxon>Ascarididae</taxon>
        <taxon>Parascaris</taxon>
    </lineage>
</organism>
<protein>
    <submittedName>
        <fullName evidence="2">Uncharacterized protein</fullName>
    </submittedName>
</protein>
<reference evidence="2" key="1">
    <citation type="submission" date="2022-11" db="UniProtKB">
        <authorList>
            <consortium name="WormBaseParasite"/>
        </authorList>
    </citation>
    <scope>IDENTIFICATION</scope>
</reference>
<dbReference type="AlphaFoldDB" id="A0A914S4X2"/>
<name>A0A914S4X2_PAREQ</name>
<sequence>MRSTRSSSKKCPDAIIPVSIIEDDCEEIDAMNSLLTNMTTPLCYVDKVFLLQAARQVTLAMGLAMGLALERV</sequence>
<evidence type="ECO:0000313" key="1">
    <source>
        <dbReference type="Proteomes" id="UP000887564"/>
    </source>
</evidence>